<evidence type="ECO:0000313" key="1">
    <source>
        <dbReference type="EMBL" id="CAK7217568.1"/>
    </source>
</evidence>
<evidence type="ECO:0000313" key="2">
    <source>
        <dbReference type="Proteomes" id="UP001642406"/>
    </source>
</evidence>
<name>A0ABP0BDD5_9PEZI</name>
<comment type="caution">
    <text evidence="1">The sequence shown here is derived from an EMBL/GenBank/DDBJ whole genome shotgun (WGS) entry which is preliminary data.</text>
</comment>
<dbReference type="Proteomes" id="UP001642406">
    <property type="component" value="Unassembled WGS sequence"/>
</dbReference>
<sequence>MGGSAFASGADALYTPRMPPVVYTAVRDRCHSILFQLFAAVSSPIEGPGKSDYGDVDILLALPLENTNESLSGHAAILREAVKRLGAVRTTMVAHEGKASIAIPWPADLAPPRFASDDNNESTSSPAHIQVDLSIAPSLDRLYWALFKHGHGDLWNILGAAVLRPLGLTIDEHALWLRVPEIERAHRNRAKVFLTDEPATVLHFLGLSVVDKRGDSLWEKPFSSATALFEYATTCRFFVLPDDTDDKDSYSYTQDLSVLKANDRRRMQYRPLFRQWITEYVPSLQAASQQATSDQPLSQLITRESVREAAFAYFPGTEERFETVRTAWLRERHLMAIRTAAKEAVPLELPSQYRGVVCAAVRRHLGLVMDKNGGVDGTGADSAAATSAAVWTVEGVSAHVAANWPAITEAEAPVEHAQYLTYLASQKVGSS</sequence>
<keyword evidence="2" id="KW-1185">Reference proteome</keyword>
<protein>
    <recommendedName>
        <fullName evidence="3">Polymerase nucleotidyl transferase domain-containing protein</fullName>
    </recommendedName>
</protein>
<proteinExistence type="predicted"/>
<dbReference type="EMBL" id="CAWUHC010000021">
    <property type="protein sequence ID" value="CAK7217568.1"/>
    <property type="molecule type" value="Genomic_DNA"/>
</dbReference>
<gene>
    <name evidence="1" type="ORF">SBRCBS47491_003203</name>
</gene>
<reference evidence="1 2" key="1">
    <citation type="submission" date="2024-01" db="EMBL/GenBank/DDBJ databases">
        <authorList>
            <person name="Allen C."/>
            <person name="Tagirdzhanova G."/>
        </authorList>
    </citation>
    <scope>NUCLEOTIDE SEQUENCE [LARGE SCALE GENOMIC DNA]</scope>
</reference>
<accession>A0ABP0BDD5</accession>
<evidence type="ECO:0008006" key="3">
    <source>
        <dbReference type="Google" id="ProtNLM"/>
    </source>
</evidence>
<organism evidence="1 2">
    <name type="scientific">Sporothrix bragantina</name>
    <dbReference type="NCBI Taxonomy" id="671064"/>
    <lineage>
        <taxon>Eukaryota</taxon>
        <taxon>Fungi</taxon>
        <taxon>Dikarya</taxon>
        <taxon>Ascomycota</taxon>
        <taxon>Pezizomycotina</taxon>
        <taxon>Sordariomycetes</taxon>
        <taxon>Sordariomycetidae</taxon>
        <taxon>Ophiostomatales</taxon>
        <taxon>Ophiostomataceae</taxon>
        <taxon>Sporothrix</taxon>
    </lineage>
</organism>